<evidence type="ECO:0000313" key="2">
    <source>
        <dbReference type="EMBL" id="TNN37513.1"/>
    </source>
</evidence>
<gene>
    <name evidence="2" type="ORF">EYF80_052321</name>
</gene>
<sequence>MGTTTGYWGQDKETPAGHIIQKEWMREERGTRGAELQRHTRGAHQEGRNGNGPEQKDGGGGN</sequence>
<keyword evidence="3" id="KW-1185">Reference proteome</keyword>
<proteinExistence type="predicted"/>
<accession>A0A4Z2F9H4</accession>
<dbReference type="Proteomes" id="UP000314294">
    <property type="component" value="Unassembled WGS sequence"/>
</dbReference>
<feature type="region of interest" description="Disordered" evidence="1">
    <location>
        <begin position="1"/>
        <end position="62"/>
    </location>
</feature>
<reference evidence="2 3" key="1">
    <citation type="submission" date="2019-03" db="EMBL/GenBank/DDBJ databases">
        <title>First draft genome of Liparis tanakae, snailfish: a comprehensive survey of snailfish specific genes.</title>
        <authorList>
            <person name="Kim W."/>
            <person name="Song I."/>
            <person name="Jeong J.-H."/>
            <person name="Kim D."/>
            <person name="Kim S."/>
            <person name="Ryu S."/>
            <person name="Song J.Y."/>
            <person name="Lee S.K."/>
        </authorList>
    </citation>
    <scope>NUCLEOTIDE SEQUENCE [LARGE SCALE GENOMIC DNA]</scope>
    <source>
        <tissue evidence="2">Muscle</tissue>
    </source>
</reference>
<comment type="caution">
    <text evidence="2">The sequence shown here is derived from an EMBL/GenBank/DDBJ whole genome shotgun (WGS) entry which is preliminary data.</text>
</comment>
<evidence type="ECO:0000256" key="1">
    <source>
        <dbReference type="SAM" id="MobiDB-lite"/>
    </source>
</evidence>
<organism evidence="2 3">
    <name type="scientific">Liparis tanakae</name>
    <name type="common">Tanaka's snailfish</name>
    <dbReference type="NCBI Taxonomy" id="230148"/>
    <lineage>
        <taxon>Eukaryota</taxon>
        <taxon>Metazoa</taxon>
        <taxon>Chordata</taxon>
        <taxon>Craniata</taxon>
        <taxon>Vertebrata</taxon>
        <taxon>Euteleostomi</taxon>
        <taxon>Actinopterygii</taxon>
        <taxon>Neopterygii</taxon>
        <taxon>Teleostei</taxon>
        <taxon>Neoteleostei</taxon>
        <taxon>Acanthomorphata</taxon>
        <taxon>Eupercaria</taxon>
        <taxon>Perciformes</taxon>
        <taxon>Cottioidei</taxon>
        <taxon>Cottales</taxon>
        <taxon>Liparidae</taxon>
        <taxon>Liparis</taxon>
    </lineage>
</organism>
<name>A0A4Z2F9H4_9TELE</name>
<dbReference type="AlphaFoldDB" id="A0A4Z2F9H4"/>
<protein>
    <submittedName>
        <fullName evidence="2">Uncharacterized protein</fullName>
    </submittedName>
</protein>
<feature type="compositionally biased region" description="Basic and acidic residues" evidence="1">
    <location>
        <begin position="10"/>
        <end position="47"/>
    </location>
</feature>
<dbReference type="EMBL" id="SRLO01001477">
    <property type="protein sequence ID" value="TNN37513.1"/>
    <property type="molecule type" value="Genomic_DNA"/>
</dbReference>
<evidence type="ECO:0000313" key="3">
    <source>
        <dbReference type="Proteomes" id="UP000314294"/>
    </source>
</evidence>